<dbReference type="PaxDb" id="29760-VIT_11s0103g00640.t01"/>
<organism evidence="2 3">
    <name type="scientific">Vitis vinifera</name>
    <name type="common">Grape</name>
    <dbReference type="NCBI Taxonomy" id="29760"/>
    <lineage>
        <taxon>Eukaryota</taxon>
        <taxon>Viridiplantae</taxon>
        <taxon>Streptophyta</taxon>
        <taxon>Embryophyta</taxon>
        <taxon>Tracheophyta</taxon>
        <taxon>Spermatophyta</taxon>
        <taxon>Magnoliopsida</taxon>
        <taxon>eudicotyledons</taxon>
        <taxon>Gunneridae</taxon>
        <taxon>Pentapetalae</taxon>
        <taxon>rosids</taxon>
        <taxon>Vitales</taxon>
        <taxon>Vitaceae</taxon>
        <taxon>Viteae</taxon>
        <taxon>Vitis</taxon>
    </lineage>
</organism>
<dbReference type="Proteomes" id="UP000009183">
    <property type="component" value="Chromosome 11"/>
</dbReference>
<sequence>MGRDRFSSFFFFSDLILWTGRCLVLFNTWQQSMME</sequence>
<keyword evidence="1" id="KW-1133">Transmembrane helix</keyword>
<dbReference type="HOGENOM" id="CLU_3369457_0_0_1"/>
<evidence type="ECO:0000256" key="1">
    <source>
        <dbReference type="SAM" id="Phobius"/>
    </source>
</evidence>
<protein>
    <submittedName>
        <fullName evidence="2">Uncharacterized protein</fullName>
    </submittedName>
</protein>
<proteinExistence type="predicted"/>
<keyword evidence="1" id="KW-0812">Transmembrane</keyword>
<evidence type="ECO:0000313" key="3">
    <source>
        <dbReference type="Proteomes" id="UP000009183"/>
    </source>
</evidence>
<reference evidence="3" key="1">
    <citation type="journal article" date="2007" name="Nature">
        <title>The grapevine genome sequence suggests ancestral hexaploidization in major angiosperm phyla.</title>
        <authorList>
            <consortium name="The French-Italian Public Consortium for Grapevine Genome Characterization."/>
            <person name="Jaillon O."/>
            <person name="Aury J.-M."/>
            <person name="Noel B."/>
            <person name="Policriti A."/>
            <person name="Clepet C."/>
            <person name="Casagrande A."/>
            <person name="Choisne N."/>
            <person name="Aubourg S."/>
            <person name="Vitulo N."/>
            <person name="Jubin C."/>
            <person name="Vezzi A."/>
            <person name="Legeai F."/>
            <person name="Hugueney P."/>
            <person name="Dasilva C."/>
            <person name="Horner D."/>
            <person name="Mica E."/>
            <person name="Jublot D."/>
            <person name="Poulain J."/>
            <person name="Bruyere C."/>
            <person name="Billault A."/>
            <person name="Segurens B."/>
            <person name="Gouyvenoux M."/>
            <person name="Ugarte E."/>
            <person name="Cattonaro F."/>
            <person name="Anthouard V."/>
            <person name="Vico V."/>
            <person name="Del Fabbro C."/>
            <person name="Alaux M."/>
            <person name="Di Gaspero G."/>
            <person name="Dumas V."/>
            <person name="Felice N."/>
            <person name="Paillard S."/>
            <person name="Juman I."/>
            <person name="Moroldo M."/>
            <person name="Scalabrin S."/>
            <person name="Canaguier A."/>
            <person name="Le Clainche I."/>
            <person name="Malacrida G."/>
            <person name="Durand E."/>
            <person name="Pesole G."/>
            <person name="Laucou V."/>
            <person name="Chatelet P."/>
            <person name="Merdinoglu D."/>
            <person name="Delledonne M."/>
            <person name="Pezzotti M."/>
            <person name="Lecharny A."/>
            <person name="Scarpelli C."/>
            <person name="Artiguenave F."/>
            <person name="Pe M.E."/>
            <person name="Valle G."/>
            <person name="Morgante M."/>
            <person name="Caboche M."/>
            <person name="Adam-Blondon A.-F."/>
            <person name="Weissenbach J."/>
            <person name="Quetier F."/>
            <person name="Wincker P."/>
        </authorList>
    </citation>
    <scope>NUCLEOTIDE SEQUENCE [LARGE SCALE GENOMIC DNA]</scope>
    <source>
        <strain evidence="3">cv. Pinot noir / PN40024</strain>
    </source>
</reference>
<name>F6I5N2_VITVI</name>
<dbReference type="InParanoid" id="F6I5N2"/>
<dbReference type="AlphaFoldDB" id="F6I5N2"/>
<feature type="transmembrane region" description="Helical" evidence="1">
    <location>
        <begin position="6"/>
        <end position="26"/>
    </location>
</feature>
<evidence type="ECO:0000313" key="2">
    <source>
        <dbReference type="EMBL" id="CCB62250.1"/>
    </source>
</evidence>
<keyword evidence="3" id="KW-1185">Reference proteome</keyword>
<gene>
    <name evidence="2" type="ordered locus">VIT_11s0103g00640</name>
</gene>
<dbReference type="EMBL" id="FN596751">
    <property type="protein sequence ID" value="CCB62250.1"/>
    <property type="molecule type" value="Genomic_DNA"/>
</dbReference>
<keyword evidence="1" id="KW-0472">Membrane</keyword>
<accession>F6I5N2</accession>